<reference evidence="1 2" key="1">
    <citation type="submission" date="2016-08" db="EMBL/GenBank/DDBJ databases">
        <authorList>
            <person name="Seilhamer J.J."/>
        </authorList>
    </citation>
    <scope>NUCLEOTIDE SEQUENCE [LARGE SCALE GENOMIC DNA]</scope>
    <source>
        <strain evidence="1 2">DX4</strain>
    </source>
</reference>
<dbReference type="GO" id="GO:0003824">
    <property type="term" value="F:catalytic activity"/>
    <property type="evidence" value="ECO:0007669"/>
    <property type="project" value="InterPro"/>
</dbReference>
<dbReference type="Gene3D" id="3.20.20.60">
    <property type="entry name" value="Phosphoenolpyruvate-binding domains"/>
    <property type="match status" value="1"/>
</dbReference>
<dbReference type="SUPFAM" id="SSF51621">
    <property type="entry name" value="Phosphoenolpyruvate/pyruvate domain"/>
    <property type="match status" value="1"/>
</dbReference>
<proteinExistence type="predicted"/>
<dbReference type="InterPro" id="IPR039556">
    <property type="entry name" value="ICL/PEPM"/>
</dbReference>
<dbReference type="OrthoDB" id="9780430at2"/>
<dbReference type="CDD" id="cd00377">
    <property type="entry name" value="ICL_PEPM"/>
    <property type="match status" value="1"/>
</dbReference>
<dbReference type="PANTHER" id="PTHR42905:SF16">
    <property type="entry name" value="CARBOXYPHOSPHONOENOLPYRUVATE PHOSPHONOMUTASE-LIKE PROTEIN (AFU_ORTHOLOGUE AFUA_5G07230)"/>
    <property type="match status" value="1"/>
</dbReference>
<dbReference type="KEGG" id="psty:BFS30_22695"/>
<accession>A0A1D7QM81</accession>
<evidence type="ECO:0000313" key="2">
    <source>
        <dbReference type="Proteomes" id="UP000094313"/>
    </source>
</evidence>
<dbReference type="Proteomes" id="UP000094313">
    <property type="component" value="Chromosome"/>
</dbReference>
<dbReference type="EMBL" id="CP017141">
    <property type="protein sequence ID" value="AOM79719.1"/>
    <property type="molecule type" value="Genomic_DNA"/>
</dbReference>
<dbReference type="PANTHER" id="PTHR42905">
    <property type="entry name" value="PHOSPHOENOLPYRUVATE CARBOXYLASE"/>
    <property type="match status" value="1"/>
</dbReference>
<gene>
    <name evidence="1" type="ORF">BFS30_22695</name>
</gene>
<organism evidence="1 2">
    <name type="scientific">Pedobacter steynii</name>
    <dbReference type="NCBI Taxonomy" id="430522"/>
    <lineage>
        <taxon>Bacteria</taxon>
        <taxon>Pseudomonadati</taxon>
        <taxon>Bacteroidota</taxon>
        <taxon>Sphingobacteriia</taxon>
        <taxon>Sphingobacteriales</taxon>
        <taxon>Sphingobacteriaceae</taxon>
        <taxon>Pedobacter</taxon>
    </lineage>
</organism>
<dbReference type="InterPro" id="IPR015813">
    <property type="entry name" value="Pyrv/PenolPyrv_kinase-like_dom"/>
</dbReference>
<protein>
    <submittedName>
        <fullName evidence="1">Carboxyvinyl-carboxyphosphonate phosphorylmutase</fullName>
    </submittedName>
</protein>
<sequence>MSNYKKFKQLHNQEEALLIGNVWSVNTAQLFEKKGFQAVATSSSAIAQSLGYEDGEQLSFGELLYIVGRIVKNISIPLSVDLESGYGENPLAVVQNIKYLHELGIVGVNLEDSDINDDGRLVSIEQFSEKISLIKAELSKENIDIFMNIRTDAFLLNKENALKETLNRITAYVNAGADGIFIPGIQNEEEIRIVVGASPVPVNVMCLPGLPSFEKLKALGVKRLSMGGFLYRYIDNQFAMAIDRVKEAGSFNPLF</sequence>
<dbReference type="InterPro" id="IPR040442">
    <property type="entry name" value="Pyrv_kinase-like_dom_sf"/>
</dbReference>
<dbReference type="RefSeq" id="WP_069381381.1">
    <property type="nucleotide sequence ID" value="NZ_CP017141.1"/>
</dbReference>
<dbReference type="Pfam" id="PF13714">
    <property type="entry name" value="PEP_mutase"/>
    <property type="match status" value="1"/>
</dbReference>
<keyword evidence="2" id="KW-1185">Reference proteome</keyword>
<evidence type="ECO:0000313" key="1">
    <source>
        <dbReference type="EMBL" id="AOM79719.1"/>
    </source>
</evidence>
<name>A0A1D7QM81_9SPHI</name>
<dbReference type="AlphaFoldDB" id="A0A1D7QM81"/>